<evidence type="ECO:0000313" key="3">
    <source>
        <dbReference type="Proteomes" id="UP001596392"/>
    </source>
</evidence>
<keyword evidence="1" id="KW-0472">Membrane</keyword>
<dbReference type="RefSeq" id="WP_376808465.1">
    <property type="nucleotide sequence ID" value="NZ_JBHTAC010000027.1"/>
</dbReference>
<proteinExistence type="predicted"/>
<dbReference type="EMBL" id="JBHTAC010000027">
    <property type="protein sequence ID" value="MFC7245552.1"/>
    <property type="molecule type" value="Genomic_DNA"/>
</dbReference>
<feature type="transmembrane region" description="Helical" evidence="1">
    <location>
        <begin position="132"/>
        <end position="156"/>
    </location>
</feature>
<keyword evidence="1" id="KW-1133">Transmembrane helix</keyword>
<accession>A0ABW2GZU2</accession>
<gene>
    <name evidence="2" type="ORF">ACFQO7_24010</name>
</gene>
<evidence type="ECO:0000256" key="1">
    <source>
        <dbReference type="SAM" id="Phobius"/>
    </source>
</evidence>
<name>A0ABW2GZU2_9ACTN</name>
<organism evidence="2 3">
    <name type="scientific">Catellatospora aurea</name>
    <dbReference type="NCBI Taxonomy" id="1337874"/>
    <lineage>
        <taxon>Bacteria</taxon>
        <taxon>Bacillati</taxon>
        <taxon>Actinomycetota</taxon>
        <taxon>Actinomycetes</taxon>
        <taxon>Micromonosporales</taxon>
        <taxon>Micromonosporaceae</taxon>
        <taxon>Catellatospora</taxon>
    </lineage>
</organism>
<keyword evidence="1" id="KW-0812">Transmembrane</keyword>
<keyword evidence="3" id="KW-1185">Reference proteome</keyword>
<evidence type="ECO:0000313" key="2">
    <source>
        <dbReference type="EMBL" id="MFC7245552.1"/>
    </source>
</evidence>
<feature type="transmembrane region" description="Helical" evidence="1">
    <location>
        <begin position="25"/>
        <end position="43"/>
    </location>
</feature>
<reference evidence="3" key="1">
    <citation type="journal article" date="2019" name="Int. J. Syst. Evol. Microbiol.">
        <title>The Global Catalogue of Microorganisms (GCM) 10K type strain sequencing project: providing services to taxonomists for standard genome sequencing and annotation.</title>
        <authorList>
            <consortium name="The Broad Institute Genomics Platform"/>
            <consortium name="The Broad Institute Genome Sequencing Center for Infectious Disease"/>
            <person name="Wu L."/>
            <person name="Ma J."/>
        </authorList>
    </citation>
    <scope>NUCLEOTIDE SEQUENCE [LARGE SCALE GENOMIC DNA]</scope>
    <source>
        <strain evidence="3">CGMCC 1.9106</strain>
    </source>
</reference>
<dbReference type="Proteomes" id="UP001596392">
    <property type="component" value="Unassembled WGS sequence"/>
</dbReference>
<comment type="caution">
    <text evidence="2">The sequence shown here is derived from an EMBL/GenBank/DDBJ whole genome shotgun (WGS) entry which is preliminary data.</text>
</comment>
<sequence>MTDGAGGLLPERLIADRLSRRASRLFVMFVVVFIASCALTAIARRTGTDLAAGTPYAWSGGTVFLHSEASGTTCELTDGATKTSVDMSRDTGAWAGVSGLDLTAAAEASIVCEQPVVVTGGAARIITYPARFAWVLVVVACLLFLAFLGTVGRLAVERLRGGWQRTGI</sequence>
<protein>
    <submittedName>
        <fullName evidence="2">Uncharacterized protein</fullName>
    </submittedName>
</protein>